<evidence type="ECO:0008006" key="4">
    <source>
        <dbReference type="Google" id="ProtNLM"/>
    </source>
</evidence>
<dbReference type="AlphaFoldDB" id="A0AA39JE91"/>
<feature type="non-terminal residue" evidence="2">
    <location>
        <position position="1"/>
    </location>
</feature>
<evidence type="ECO:0000313" key="3">
    <source>
        <dbReference type="Proteomes" id="UP001175211"/>
    </source>
</evidence>
<dbReference type="InterPro" id="IPR027417">
    <property type="entry name" value="P-loop_NTPase"/>
</dbReference>
<organism evidence="2 3">
    <name type="scientific">Armillaria tabescens</name>
    <name type="common">Ringless honey mushroom</name>
    <name type="synonym">Agaricus tabescens</name>
    <dbReference type="NCBI Taxonomy" id="1929756"/>
    <lineage>
        <taxon>Eukaryota</taxon>
        <taxon>Fungi</taxon>
        <taxon>Dikarya</taxon>
        <taxon>Basidiomycota</taxon>
        <taxon>Agaricomycotina</taxon>
        <taxon>Agaricomycetes</taxon>
        <taxon>Agaricomycetidae</taxon>
        <taxon>Agaricales</taxon>
        <taxon>Marasmiineae</taxon>
        <taxon>Physalacriaceae</taxon>
        <taxon>Desarmillaria</taxon>
    </lineage>
</organism>
<feature type="compositionally biased region" description="Basic and acidic residues" evidence="1">
    <location>
        <begin position="348"/>
        <end position="367"/>
    </location>
</feature>
<dbReference type="RefSeq" id="XP_060323376.1">
    <property type="nucleotide sequence ID" value="XM_060466667.1"/>
</dbReference>
<feature type="region of interest" description="Disordered" evidence="1">
    <location>
        <begin position="337"/>
        <end position="368"/>
    </location>
</feature>
<keyword evidence="3" id="KW-1185">Reference proteome</keyword>
<feature type="non-terminal residue" evidence="2">
    <location>
        <position position="400"/>
    </location>
</feature>
<evidence type="ECO:0000256" key="1">
    <source>
        <dbReference type="SAM" id="MobiDB-lite"/>
    </source>
</evidence>
<gene>
    <name evidence="2" type="ORF">EV420DRAFT_1244476</name>
</gene>
<protein>
    <recommendedName>
        <fullName evidence="4">DNA helicase</fullName>
    </recommendedName>
</protein>
<comment type="caution">
    <text evidence="2">The sequence shown here is derived from an EMBL/GenBank/DDBJ whole genome shotgun (WGS) entry which is preliminary data.</text>
</comment>
<accession>A0AA39JE91</accession>
<reference evidence="2" key="1">
    <citation type="submission" date="2023-06" db="EMBL/GenBank/DDBJ databases">
        <authorList>
            <consortium name="Lawrence Berkeley National Laboratory"/>
            <person name="Ahrendt S."/>
            <person name="Sahu N."/>
            <person name="Indic B."/>
            <person name="Wong-Bajracharya J."/>
            <person name="Merenyi Z."/>
            <person name="Ke H.-M."/>
            <person name="Monk M."/>
            <person name="Kocsube S."/>
            <person name="Drula E."/>
            <person name="Lipzen A."/>
            <person name="Balint B."/>
            <person name="Henrissat B."/>
            <person name="Andreopoulos B."/>
            <person name="Martin F.M."/>
            <person name="Harder C.B."/>
            <person name="Rigling D."/>
            <person name="Ford K.L."/>
            <person name="Foster G.D."/>
            <person name="Pangilinan J."/>
            <person name="Papanicolaou A."/>
            <person name="Barry K."/>
            <person name="LaButti K."/>
            <person name="Viragh M."/>
            <person name="Koriabine M."/>
            <person name="Yan M."/>
            <person name="Riley R."/>
            <person name="Champramary S."/>
            <person name="Plett K.L."/>
            <person name="Tsai I.J."/>
            <person name="Slot J."/>
            <person name="Sipos G."/>
            <person name="Plett J."/>
            <person name="Nagy L.G."/>
            <person name="Grigoriev I.V."/>
        </authorList>
    </citation>
    <scope>NUCLEOTIDE SEQUENCE</scope>
    <source>
        <strain evidence="2">CCBAS 213</strain>
    </source>
</reference>
<dbReference type="GeneID" id="85350215"/>
<dbReference type="Proteomes" id="UP001175211">
    <property type="component" value="Unassembled WGS sequence"/>
</dbReference>
<proteinExistence type="predicted"/>
<dbReference type="SUPFAM" id="SSF52540">
    <property type="entry name" value="P-loop containing nucleoside triphosphate hydrolases"/>
    <property type="match status" value="1"/>
</dbReference>
<dbReference type="EMBL" id="JAUEPS010000082">
    <property type="protein sequence ID" value="KAK0439734.1"/>
    <property type="molecule type" value="Genomic_DNA"/>
</dbReference>
<sequence length="400" mass="45825">ITAWNVHKDEINRLGMERFANETGQDLIDFYSNDSLKNTNVEDSEENLSGFHSNNRLIHLQDISNELQTLLWNQPPSATSQHLPGKLRLCLGLPVMIRYNNATELCITKGQEASVYAWQSTVGNKGQRVLDTLFVKLTNPPTDVHLDGLPLNVVPLTPSTTALEVNLPSRERIIITREQIEVLPNFTMTDYASQGKTRPYNVVDVAKCRSHQALYTCLSRSSTAAGTLILQKWTGDMTMKVQGRASNALRQEFRELELLDKITKLRYDSQLNSRVIGLTRSDLIKSYRKVKGMQYIPHRIHSSIKWDKNNPFIEEDHPDIKWHINPHAYKRLCKDETMTNSSRKRHASHQDSDEHIRKKSRGNDELRPSSLYSPEGLIWSNNSCAYDALLSILYNVWKQD</sequence>
<evidence type="ECO:0000313" key="2">
    <source>
        <dbReference type="EMBL" id="KAK0439734.1"/>
    </source>
</evidence>
<name>A0AA39JE91_ARMTA</name>